<evidence type="ECO:0000256" key="4">
    <source>
        <dbReference type="RuleBase" id="RU361169"/>
    </source>
</evidence>
<evidence type="ECO:0000256" key="6">
    <source>
        <dbReference type="SAM" id="SignalP"/>
    </source>
</evidence>
<feature type="compositionally biased region" description="Polar residues" evidence="5">
    <location>
        <begin position="39"/>
        <end position="48"/>
    </location>
</feature>
<feature type="region of interest" description="Disordered" evidence="5">
    <location>
        <begin position="39"/>
        <end position="60"/>
    </location>
</feature>
<evidence type="ECO:0000256" key="3">
    <source>
        <dbReference type="ARBA" id="ARBA00023295"/>
    </source>
</evidence>
<name>A0ABP5C7H8_9ACTN</name>
<feature type="chain" id="PRO_5045711963" evidence="6">
    <location>
        <begin position="38"/>
        <end position="502"/>
    </location>
</feature>
<dbReference type="InterPro" id="IPR006626">
    <property type="entry name" value="PbH1"/>
</dbReference>
<protein>
    <submittedName>
        <fullName evidence="7">Glycosyl hydrolase family 28 protein</fullName>
    </submittedName>
</protein>
<dbReference type="RefSeq" id="WP_344655906.1">
    <property type="nucleotide sequence ID" value="NZ_BAAAQM010000004.1"/>
</dbReference>
<dbReference type="PANTHER" id="PTHR31339">
    <property type="entry name" value="PECTIN LYASE-RELATED"/>
    <property type="match status" value="1"/>
</dbReference>
<comment type="caution">
    <text evidence="7">The sequence shown here is derived from an EMBL/GenBank/DDBJ whole genome shotgun (WGS) entry which is preliminary data.</text>
</comment>
<dbReference type="InterPro" id="IPR051801">
    <property type="entry name" value="GH28_Enzymes"/>
</dbReference>
<dbReference type="InterPro" id="IPR012334">
    <property type="entry name" value="Pectin_lyas_fold"/>
</dbReference>
<evidence type="ECO:0000256" key="5">
    <source>
        <dbReference type="SAM" id="MobiDB-lite"/>
    </source>
</evidence>
<dbReference type="PANTHER" id="PTHR31339:SF9">
    <property type="entry name" value="PLASMIN AND FIBRONECTIN-BINDING PROTEIN A"/>
    <property type="match status" value="1"/>
</dbReference>
<evidence type="ECO:0000256" key="1">
    <source>
        <dbReference type="ARBA" id="ARBA00008834"/>
    </source>
</evidence>
<accession>A0ABP5C7H8</accession>
<dbReference type="Pfam" id="PF00295">
    <property type="entry name" value="Glyco_hydro_28"/>
    <property type="match status" value="1"/>
</dbReference>
<dbReference type="SMART" id="SM00710">
    <property type="entry name" value="PbH1"/>
    <property type="match status" value="4"/>
</dbReference>
<reference evidence="8" key="1">
    <citation type="journal article" date="2019" name="Int. J. Syst. Evol. Microbiol.">
        <title>The Global Catalogue of Microorganisms (GCM) 10K type strain sequencing project: providing services to taxonomists for standard genome sequencing and annotation.</title>
        <authorList>
            <consortium name="The Broad Institute Genomics Platform"/>
            <consortium name="The Broad Institute Genome Sequencing Center for Infectious Disease"/>
            <person name="Wu L."/>
            <person name="Ma J."/>
        </authorList>
    </citation>
    <scope>NUCLEOTIDE SEQUENCE [LARGE SCALE GENOMIC DNA]</scope>
    <source>
        <strain evidence="8">JCM 16013</strain>
    </source>
</reference>
<evidence type="ECO:0000313" key="8">
    <source>
        <dbReference type="Proteomes" id="UP001499854"/>
    </source>
</evidence>
<dbReference type="InterPro" id="IPR011050">
    <property type="entry name" value="Pectin_lyase_fold/virulence"/>
</dbReference>
<dbReference type="Gene3D" id="2.160.20.10">
    <property type="entry name" value="Single-stranded right-handed beta-helix, Pectin lyase-like"/>
    <property type="match status" value="1"/>
</dbReference>
<keyword evidence="3 4" id="KW-0326">Glycosidase</keyword>
<gene>
    <name evidence="7" type="ORF">GCM10009838_12080</name>
</gene>
<comment type="similarity">
    <text evidence="1 4">Belongs to the glycosyl hydrolase 28 family.</text>
</comment>
<keyword evidence="2 4" id="KW-0378">Hydrolase</keyword>
<dbReference type="EMBL" id="BAAAQM010000004">
    <property type="protein sequence ID" value="GAA1957641.1"/>
    <property type="molecule type" value="Genomic_DNA"/>
</dbReference>
<feature type="signal peptide" evidence="6">
    <location>
        <begin position="1"/>
        <end position="37"/>
    </location>
</feature>
<evidence type="ECO:0000256" key="2">
    <source>
        <dbReference type="ARBA" id="ARBA00022801"/>
    </source>
</evidence>
<dbReference type="SUPFAM" id="SSF51126">
    <property type="entry name" value="Pectin lyase-like"/>
    <property type="match status" value="1"/>
</dbReference>
<dbReference type="InterPro" id="IPR000743">
    <property type="entry name" value="Glyco_hydro_28"/>
</dbReference>
<dbReference type="Proteomes" id="UP001499854">
    <property type="component" value="Unassembled WGS sequence"/>
</dbReference>
<proteinExistence type="inferred from homology"/>
<sequence>MRTPARLRSARAVSVAAASGAALTLALAIALPTVANAATGSGSRTQAGAPSATPREPVVPGTCTPVVSTLPKPSNELFTSAQESAPPDTARIQAALNSCAGTGKAVELKAAGGNAAFLSGPLTIKAGEVLLVDAGVTLYASRNPADYQVVGQPKCGTLGASDGTTMGTATGCVPFIAVRGDNSGIMGTQSSAGAQGLIDGRGNQTMLGTSKTWWALAESAHGKTTTQQENPKLITVFGTSNTTMYHISLTNSPMFNVLLDRGTGFTAWGVRIDNPDNARNTDGFDPDSASNVLITDSFINTGDDGIAVKADAGGPASGITVSNNSFWGIHGMSIGSQTEGGISNVTFSGNYIHGGKDIHGNTASSNNGVRVKSDSSFGGTVSGVSFVNTCETGVKHLMLIDPQYLSGNGSAVPSFADITVNGLRSVNSTHGSSTLDGYDAAHPAGLTLENIQLDSTKVVAQYAHIKTYNVNIAPTGTGVTVTPFTGTGSVPSCSSFPSWPGL</sequence>
<organism evidence="7 8">
    <name type="scientific">Catenulispora subtropica</name>
    <dbReference type="NCBI Taxonomy" id="450798"/>
    <lineage>
        <taxon>Bacteria</taxon>
        <taxon>Bacillati</taxon>
        <taxon>Actinomycetota</taxon>
        <taxon>Actinomycetes</taxon>
        <taxon>Catenulisporales</taxon>
        <taxon>Catenulisporaceae</taxon>
        <taxon>Catenulispora</taxon>
    </lineage>
</organism>
<evidence type="ECO:0000313" key="7">
    <source>
        <dbReference type="EMBL" id="GAA1957641.1"/>
    </source>
</evidence>
<keyword evidence="8" id="KW-1185">Reference proteome</keyword>
<keyword evidence="6" id="KW-0732">Signal</keyword>
<dbReference type="GO" id="GO:0016787">
    <property type="term" value="F:hydrolase activity"/>
    <property type="evidence" value="ECO:0007669"/>
    <property type="project" value="UniProtKB-KW"/>
</dbReference>